<dbReference type="InterPro" id="IPR036425">
    <property type="entry name" value="MoaB/Mog-like_dom_sf"/>
</dbReference>
<dbReference type="InterPro" id="IPR005110">
    <property type="entry name" value="MoeA_linker/N"/>
</dbReference>
<dbReference type="Pfam" id="PF03453">
    <property type="entry name" value="MoeA_N"/>
    <property type="match status" value="1"/>
</dbReference>
<dbReference type="PANTHER" id="PTHR10192">
    <property type="entry name" value="MOLYBDOPTERIN BIOSYNTHESIS PROTEIN"/>
    <property type="match status" value="1"/>
</dbReference>
<dbReference type="InterPro" id="IPR001453">
    <property type="entry name" value="MoaB/Mog_dom"/>
</dbReference>
<dbReference type="Gene3D" id="3.40.980.10">
    <property type="entry name" value="MoaB/Mog-like domain"/>
    <property type="match status" value="1"/>
</dbReference>
<dbReference type="Gene3D" id="3.90.105.10">
    <property type="entry name" value="Molybdopterin biosynthesis moea protein, domain 2"/>
    <property type="match status" value="1"/>
</dbReference>
<feature type="domain" description="MoaB/Mog" evidence="3">
    <location>
        <begin position="177"/>
        <end position="316"/>
    </location>
</feature>
<keyword evidence="2" id="KW-0501">Molybdenum cofactor biosynthesis</keyword>
<reference evidence="4" key="2">
    <citation type="journal article" date="2014" name="ISME J.">
        <title>Microbial stratification in low pH oxic and suboxic macroscopic growths along an acid mine drainage.</title>
        <authorList>
            <person name="Mendez-Garcia C."/>
            <person name="Mesa V."/>
            <person name="Sprenger R.R."/>
            <person name="Richter M."/>
            <person name="Diez M.S."/>
            <person name="Solano J."/>
            <person name="Bargiela R."/>
            <person name="Golyshina O.V."/>
            <person name="Manteca A."/>
            <person name="Ramos J.L."/>
            <person name="Gallego J.R."/>
            <person name="Llorente I."/>
            <person name="Martins Dos Santos V.A."/>
            <person name="Jensen O.N."/>
            <person name="Pelaez A.I."/>
            <person name="Sanchez J."/>
            <person name="Ferrer M."/>
        </authorList>
    </citation>
    <scope>NUCLEOTIDE SEQUENCE</scope>
</reference>
<dbReference type="SMART" id="SM00852">
    <property type="entry name" value="MoCF_biosynth"/>
    <property type="match status" value="1"/>
</dbReference>
<name>T1ADY3_9ZZZZ</name>
<dbReference type="PROSITE" id="PS01079">
    <property type="entry name" value="MOCF_BIOSYNTHESIS_2"/>
    <property type="match status" value="1"/>
</dbReference>
<dbReference type="AlphaFoldDB" id="T1ADY3"/>
<dbReference type="Gene3D" id="2.170.190.11">
    <property type="entry name" value="Molybdopterin biosynthesis moea protein, domain 3"/>
    <property type="match status" value="1"/>
</dbReference>
<reference evidence="4" key="1">
    <citation type="submission" date="2013-08" db="EMBL/GenBank/DDBJ databases">
        <authorList>
            <person name="Mendez C."/>
            <person name="Richter M."/>
            <person name="Ferrer M."/>
            <person name="Sanchez J."/>
        </authorList>
    </citation>
    <scope>NUCLEOTIDE SEQUENCE</scope>
</reference>
<dbReference type="PANTHER" id="PTHR10192:SF5">
    <property type="entry name" value="GEPHYRIN"/>
    <property type="match status" value="1"/>
</dbReference>
<dbReference type="SUPFAM" id="SSF63867">
    <property type="entry name" value="MoeA C-terminal domain-like"/>
    <property type="match status" value="1"/>
</dbReference>
<dbReference type="CDD" id="cd00887">
    <property type="entry name" value="MoeA"/>
    <property type="match status" value="1"/>
</dbReference>
<dbReference type="GO" id="GO:0005829">
    <property type="term" value="C:cytosol"/>
    <property type="evidence" value="ECO:0007669"/>
    <property type="project" value="TreeGrafter"/>
</dbReference>
<dbReference type="InterPro" id="IPR036135">
    <property type="entry name" value="MoeA_linker/N_sf"/>
</dbReference>
<dbReference type="Gene3D" id="2.40.340.10">
    <property type="entry name" value="MoeA, C-terminal, domain IV"/>
    <property type="match status" value="1"/>
</dbReference>
<dbReference type="SUPFAM" id="SSF53218">
    <property type="entry name" value="Molybdenum cofactor biosynthesis proteins"/>
    <property type="match status" value="1"/>
</dbReference>
<dbReference type="InterPro" id="IPR008284">
    <property type="entry name" value="MoCF_biosynth_CS"/>
</dbReference>
<accession>T1ADY3</accession>
<dbReference type="NCBIfam" id="TIGR00177">
    <property type="entry name" value="molyb_syn"/>
    <property type="match status" value="1"/>
</dbReference>
<comment type="caution">
    <text evidence="4">The sequence shown here is derived from an EMBL/GenBank/DDBJ whole genome shotgun (WGS) entry which is preliminary data.</text>
</comment>
<evidence type="ECO:0000256" key="1">
    <source>
        <dbReference type="ARBA" id="ARBA00005046"/>
    </source>
</evidence>
<dbReference type="UniPathway" id="UPA00344"/>
<sequence length="399" mass="42511">MLTPAEADALIARHTACLPEVSLPLLQCAGAVLRETIHAERDQPPFDRVTMDGIALCSTAVSAGTRRLRIEATQSAGEAAGTLSSPQGCIEVMTGTPLPGGCDCVIPVEQITVRDGIANLSDEVEIEAWRNVHRRGTDARQGARLLTAGTRLGPVEIALVAAAGLARVRVSSQPMLAVISTGNELVEPGEPILPHQVRRSNAYAIAAALNVRGYPRVGLDHIRDETAQLEERLKFYLETHDMLVLSGGVSMGRLDLVPETLDKLGVRRVFHKIAQRPGKPLWFGVAPSGAVVFALPGNPVSTAVCVSRYVLPALAAAQGHTPPQPQRIALGEAFTVAPALTLFLPVRVSTDEQGARAALPRPTHGSGDFTSLAGTDGFVEFAPRTRTYPPGFVTCLYRW</sequence>
<dbReference type="EMBL" id="AUZX01008676">
    <property type="protein sequence ID" value="EQD54843.1"/>
    <property type="molecule type" value="Genomic_DNA"/>
</dbReference>
<evidence type="ECO:0000256" key="2">
    <source>
        <dbReference type="ARBA" id="ARBA00023150"/>
    </source>
</evidence>
<evidence type="ECO:0000313" key="4">
    <source>
        <dbReference type="EMBL" id="EQD54843.1"/>
    </source>
</evidence>
<dbReference type="SUPFAM" id="SSF63882">
    <property type="entry name" value="MoeA N-terminal region -like"/>
    <property type="match status" value="1"/>
</dbReference>
<proteinExistence type="predicted"/>
<gene>
    <name evidence="4" type="ORF">B1A_12021</name>
</gene>
<dbReference type="Pfam" id="PF00994">
    <property type="entry name" value="MoCF_biosynth"/>
    <property type="match status" value="1"/>
</dbReference>
<dbReference type="GO" id="GO:0061599">
    <property type="term" value="F:molybdopterin molybdotransferase activity"/>
    <property type="evidence" value="ECO:0007669"/>
    <property type="project" value="TreeGrafter"/>
</dbReference>
<organism evidence="4">
    <name type="scientific">mine drainage metagenome</name>
    <dbReference type="NCBI Taxonomy" id="410659"/>
    <lineage>
        <taxon>unclassified sequences</taxon>
        <taxon>metagenomes</taxon>
        <taxon>ecological metagenomes</taxon>
    </lineage>
</organism>
<dbReference type="InterPro" id="IPR038987">
    <property type="entry name" value="MoeA-like"/>
</dbReference>
<comment type="pathway">
    <text evidence="1">Cofactor biosynthesis; molybdopterin biosynthesis.</text>
</comment>
<dbReference type="InterPro" id="IPR036688">
    <property type="entry name" value="MoeA_C_domain_IV_sf"/>
</dbReference>
<dbReference type="Pfam" id="PF03454">
    <property type="entry name" value="MoeA_C"/>
    <property type="match status" value="1"/>
</dbReference>
<protein>
    <submittedName>
        <fullName evidence="4">Molybdopterin biosynthesis MoeA protein</fullName>
    </submittedName>
</protein>
<dbReference type="GO" id="GO:0006777">
    <property type="term" value="P:Mo-molybdopterin cofactor biosynthetic process"/>
    <property type="evidence" value="ECO:0007669"/>
    <property type="project" value="UniProtKB-KW"/>
</dbReference>
<dbReference type="InterPro" id="IPR005111">
    <property type="entry name" value="MoeA_C_domain_IV"/>
</dbReference>
<evidence type="ECO:0000259" key="3">
    <source>
        <dbReference type="SMART" id="SM00852"/>
    </source>
</evidence>